<dbReference type="PANTHER" id="PTHR12154:SF4">
    <property type="entry name" value="UDP-N-ACETYLGLUCOSAMINE TRANSFERASE SUBUNIT ALG14 HOMOLOG"/>
    <property type="match status" value="1"/>
</dbReference>
<keyword evidence="4" id="KW-1133">Transmembrane helix</keyword>
<dbReference type="Pfam" id="PF08660">
    <property type="entry name" value="Alg14"/>
    <property type="match status" value="1"/>
</dbReference>
<dbReference type="Gene3D" id="3.40.50.2000">
    <property type="entry name" value="Glycogen Phosphorylase B"/>
    <property type="match status" value="1"/>
</dbReference>
<reference evidence="6" key="1">
    <citation type="submission" date="2018-10" db="EMBL/GenBank/DDBJ databases">
        <title>Schaedlerella arabinophila gen. nov. sp. nov., isolated from the mouse intestinal tract and comparative analysis with the genome of the closely related altered Schaedler flora strain ASF502.</title>
        <authorList>
            <person name="Miyake S."/>
            <person name="Soh M."/>
            <person name="Seedorf H."/>
        </authorList>
    </citation>
    <scope>NUCLEOTIDE SEQUENCE [LARGE SCALE GENOMIC DNA]</scope>
    <source>
        <strain evidence="6">DSM 106076</strain>
    </source>
</reference>
<keyword evidence="7" id="KW-1185">Reference proteome</keyword>
<sequence>MKNEKLKLCFAASSGGHLEELMMLRPLMGRYDSFIVTERTLYEASEEGIRFYYLQQVNRREKSCFLRLLANAFLSLRILSAEQPDVVITTGVLAVIPLCLLSRIWGAKLVFIESYANVHSPTRTGKFLYRFADRFYVQWPELLEFYPGAVYLGGIY</sequence>
<accession>A0A3R8JKD0</accession>
<dbReference type="EMBL" id="RHJS01000002">
    <property type="protein sequence ID" value="RRK30245.1"/>
    <property type="molecule type" value="Genomic_DNA"/>
</dbReference>
<dbReference type="NCBIfam" id="NF041549">
    <property type="entry name" value="PssD"/>
    <property type="match status" value="1"/>
</dbReference>
<organism evidence="6 7">
    <name type="scientific">Schaedlerella arabinosiphila</name>
    <dbReference type="NCBI Taxonomy" id="2044587"/>
    <lineage>
        <taxon>Bacteria</taxon>
        <taxon>Bacillati</taxon>
        <taxon>Bacillota</taxon>
        <taxon>Clostridia</taxon>
        <taxon>Lachnospirales</taxon>
        <taxon>Lachnospiraceae</taxon>
        <taxon>Schaedlerella</taxon>
    </lineage>
</organism>
<dbReference type="Proteomes" id="UP000274920">
    <property type="component" value="Unassembled WGS sequence"/>
</dbReference>
<evidence type="ECO:0000256" key="4">
    <source>
        <dbReference type="ARBA" id="ARBA00022989"/>
    </source>
</evidence>
<gene>
    <name evidence="6" type="ORF">EBB54_01775</name>
</gene>
<evidence type="ECO:0000256" key="2">
    <source>
        <dbReference type="ARBA" id="ARBA00022692"/>
    </source>
</evidence>
<keyword evidence="2" id="KW-0812">Transmembrane</keyword>
<evidence type="ECO:0000256" key="1">
    <source>
        <dbReference type="ARBA" id="ARBA00004389"/>
    </source>
</evidence>
<dbReference type="InterPro" id="IPR013969">
    <property type="entry name" value="Oligosacch_biosynth_Alg14"/>
</dbReference>
<evidence type="ECO:0000256" key="5">
    <source>
        <dbReference type="ARBA" id="ARBA00023136"/>
    </source>
</evidence>
<evidence type="ECO:0000313" key="6">
    <source>
        <dbReference type="EMBL" id="RRK30245.1"/>
    </source>
</evidence>
<dbReference type="GO" id="GO:0006488">
    <property type="term" value="P:dolichol-linked oligosaccharide biosynthetic process"/>
    <property type="evidence" value="ECO:0007669"/>
    <property type="project" value="InterPro"/>
</dbReference>
<dbReference type="AlphaFoldDB" id="A0A3R8JKD0"/>
<dbReference type="GO" id="GO:0004577">
    <property type="term" value="F:N-acetylglucosaminyldiphosphodolichol N-acetylglucosaminyltransferase activity"/>
    <property type="evidence" value="ECO:0007669"/>
    <property type="project" value="TreeGrafter"/>
</dbReference>
<evidence type="ECO:0000313" key="7">
    <source>
        <dbReference type="Proteomes" id="UP000274920"/>
    </source>
</evidence>
<name>A0A3R8JKD0_9FIRM</name>
<keyword evidence="3" id="KW-0256">Endoplasmic reticulum</keyword>
<comment type="caution">
    <text evidence="6">The sequence shown here is derived from an EMBL/GenBank/DDBJ whole genome shotgun (WGS) entry which is preliminary data.</text>
</comment>
<dbReference type="RefSeq" id="WP_125126092.1">
    <property type="nucleotide sequence ID" value="NZ_RHJS01000002.1"/>
</dbReference>
<proteinExistence type="predicted"/>
<evidence type="ECO:0000256" key="3">
    <source>
        <dbReference type="ARBA" id="ARBA00022824"/>
    </source>
</evidence>
<comment type="subcellular location">
    <subcellularLocation>
        <location evidence="1">Endoplasmic reticulum membrane</location>
        <topology evidence="1">Single-pass membrane protein</topology>
    </subcellularLocation>
</comment>
<protein>
    <submittedName>
        <fullName evidence="6">Polysaccharide biosynthesis protein</fullName>
    </submittedName>
</protein>
<dbReference type="SUPFAM" id="SSF53756">
    <property type="entry name" value="UDP-Glycosyltransferase/glycogen phosphorylase"/>
    <property type="match status" value="1"/>
</dbReference>
<keyword evidence="5" id="KW-0472">Membrane</keyword>
<dbReference type="PANTHER" id="PTHR12154">
    <property type="entry name" value="GLYCOSYL TRANSFERASE-RELATED"/>
    <property type="match status" value="1"/>
</dbReference>